<accession>A0A318HUD9</accession>
<evidence type="ECO:0000256" key="6">
    <source>
        <dbReference type="ARBA" id="ARBA00022692"/>
    </source>
</evidence>
<evidence type="ECO:0000256" key="5">
    <source>
        <dbReference type="ARBA" id="ARBA00022519"/>
    </source>
</evidence>
<keyword evidence="7 9" id="KW-1133">Transmembrane helix</keyword>
<dbReference type="Gene3D" id="3.40.30.60">
    <property type="entry name" value="FHIPEP family, domain 1"/>
    <property type="match status" value="1"/>
</dbReference>
<feature type="transmembrane region" description="Helical" evidence="9">
    <location>
        <begin position="37"/>
        <end position="55"/>
    </location>
</feature>
<dbReference type="InterPro" id="IPR042196">
    <property type="entry name" value="FHIPEP_4"/>
</dbReference>
<evidence type="ECO:0000256" key="9">
    <source>
        <dbReference type="SAM" id="Phobius"/>
    </source>
</evidence>
<dbReference type="InterPro" id="IPR042193">
    <property type="entry name" value="FHIPEP_3"/>
</dbReference>
<dbReference type="NCBIfam" id="TIGR01399">
    <property type="entry name" value="hrcV"/>
    <property type="match status" value="1"/>
</dbReference>
<reference evidence="10 11" key="1">
    <citation type="submission" date="2018-05" db="EMBL/GenBank/DDBJ databases">
        <title>Comparative genomics of bacterial root endophytes of switchgrass collected from native prairies over two seasons.</title>
        <authorList>
            <person name="Tang Y."/>
        </authorList>
    </citation>
    <scope>NUCLEOTIDE SEQUENCE [LARGE SCALE GENOMIC DNA]</scope>
    <source>
        <strain evidence="10 11">NFIX32</strain>
    </source>
</reference>
<dbReference type="RefSeq" id="WP_072445257.1">
    <property type="nucleotide sequence ID" value="NZ_QJJY01000044.1"/>
</dbReference>
<dbReference type="Pfam" id="PF00771">
    <property type="entry name" value="FHIPEP"/>
    <property type="match status" value="1"/>
</dbReference>
<dbReference type="PROSITE" id="PS00994">
    <property type="entry name" value="FHIPEP"/>
    <property type="match status" value="1"/>
</dbReference>
<dbReference type="GO" id="GO:0009306">
    <property type="term" value="P:protein secretion"/>
    <property type="evidence" value="ECO:0007669"/>
    <property type="project" value="InterPro"/>
</dbReference>
<feature type="transmembrane region" description="Helical" evidence="9">
    <location>
        <begin position="12"/>
        <end position="30"/>
    </location>
</feature>
<comment type="similarity">
    <text evidence="2">Belongs to the FHIPEP (flagella/HR/invasion proteins export pore) family.</text>
</comment>
<dbReference type="InterPro" id="IPR001712">
    <property type="entry name" value="T3SS_FHIPEP"/>
</dbReference>
<evidence type="ECO:0000256" key="8">
    <source>
        <dbReference type="ARBA" id="ARBA00023136"/>
    </source>
</evidence>
<proteinExistence type="inferred from homology"/>
<dbReference type="InterPro" id="IPR025505">
    <property type="entry name" value="FHIPEP_CS"/>
</dbReference>
<keyword evidence="3" id="KW-0813">Transport</keyword>
<dbReference type="Gene3D" id="1.10.8.540">
    <property type="entry name" value="FHIPEP family, domain 3"/>
    <property type="match status" value="1"/>
</dbReference>
<dbReference type="Gene3D" id="3.40.50.12790">
    <property type="entry name" value="FHIPEP family, domain 4"/>
    <property type="match status" value="1"/>
</dbReference>
<dbReference type="AlphaFoldDB" id="A0A318HUD9"/>
<dbReference type="PANTHER" id="PTHR30161:SF2">
    <property type="entry name" value="INVASION PROTEIN INVA"/>
    <property type="match status" value="1"/>
</dbReference>
<organism evidence="10 11">
    <name type="scientific">Burkholderia pyrrocinia</name>
    <name type="common">Pseudomonas pyrrocinia</name>
    <dbReference type="NCBI Taxonomy" id="60550"/>
    <lineage>
        <taxon>Bacteria</taxon>
        <taxon>Pseudomonadati</taxon>
        <taxon>Pseudomonadota</taxon>
        <taxon>Betaproteobacteria</taxon>
        <taxon>Burkholderiales</taxon>
        <taxon>Burkholderiaceae</taxon>
        <taxon>Burkholderia</taxon>
        <taxon>Burkholderia cepacia complex</taxon>
    </lineage>
</organism>
<dbReference type="PANTHER" id="PTHR30161">
    <property type="entry name" value="FLAGELLAR EXPORT PROTEIN, MEMBRANE FLHA SUBUNIT-RELATED"/>
    <property type="match status" value="1"/>
</dbReference>
<dbReference type="PIRSF" id="PIRSF005419">
    <property type="entry name" value="FlhA"/>
    <property type="match status" value="1"/>
</dbReference>
<feature type="transmembrane region" description="Helical" evidence="9">
    <location>
        <begin position="100"/>
        <end position="128"/>
    </location>
</feature>
<evidence type="ECO:0000256" key="7">
    <source>
        <dbReference type="ARBA" id="ARBA00022989"/>
    </source>
</evidence>
<evidence type="ECO:0000256" key="4">
    <source>
        <dbReference type="ARBA" id="ARBA00022475"/>
    </source>
</evidence>
<keyword evidence="8 9" id="KW-0472">Membrane</keyword>
<dbReference type="GO" id="GO:0005886">
    <property type="term" value="C:plasma membrane"/>
    <property type="evidence" value="ECO:0007669"/>
    <property type="project" value="UniProtKB-SubCell"/>
</dbReference>
<dbReference type="EMBL" id="QJJY01000044">
    <property type="protein sequence ID" value="PXX21932.1"/>
    <property type="molecule type" value="Genomic_DNA"/>
</dbReference>
<feature type="transmembrane region" description="Helical" evidence="9">
    <location>
        <begin position="283"/>
        <end position="313"/>
    </location>
</feature>
<gene>
    <name evidence="10" type="ORF">NA66_104421</name>
</gene>
<keyword evidence="4" id="KW-1003">Cell membrane</keyword>
<keyword evidence="6 9" id="KW-0812">Transmembrane</keyword>
<protein>
    <submittedName>
        <fullName evidence="10">Type III secretion protein V</fullName>
    </submittedName>
</protein>
<sequence length="686" mass="73770">MLKSLKLPAGGEIGIAALLVAIIALIILPLPTTWIDILLAINIAISVTLLMVSLYMPNVIALSSFPALLLFTTLFRLSLNIASTKSILLHADAGHIIESFGLLVVGGNLVVGLVVFGIIATVQFIVIAKGSERVAEVSARFTLDAMPGKQMSIDADLRADLLTPDEARAKRATLATESQLYGSMDGAMKFVKGDAIAGLVITLINIVAGIAVGIAYHDMSAGEAADRFAILSIGDAMVSQIPSLLLSVAAGVMTTRVSDERDTKPVSLGAQIGRQLSGNSRALAVSAAMVLGFAAVPGFPSLMFIGLAIALFVGSRHLARRDNSAQAGAGGTAHATQRTGPNTEIGVIMPRAPQFTCPVGVRVSHDLVPRLVADALSRAFAAERASLEEALGLPFPAVMFWTGDNLPASTCELMLFDVPHWSVELPHRKVMIAPRYTSDDNVVADAEIRPPLYPGGADTIWLSDDRVPADTTVWRGEQVLAHAASMLLRQHASLFVGIQETQRILEQAGIEYPGLVAEVHKGLPVQRIADVLRRLLEEQISIRNMRNILESLVVWGPREKDVLMLTEYVRGDLAHFLAHRATRGGRTLSAVLLAPELEQHIRHAIKQTPTGNFLALSPDEIQLLTDRIQSLAGHATGDDVAVVTSMDIRRYVRRMIEERLNGLPVYSYQELAKHVELKSLGHVHAL</sequence>
<comment type="subcellular location">
    <subcellularLocation>
        <location evidence="1">Cell inner membrane</location>
        <topology evidence="1">Multi-pass membrane protein</topology>
    </subcellularLocation>
</comment>
<evidence type="ECO:0000256" key="2">
    <source>
        <dbReference type="ARBA" id="ARBA00008835"/>
    </source>
</evidence>
<feature type="transmembrane region" description="Helical" evidence="9">
    <location>
        <begin position="228"/>
        <end position="253"/>
    </location>
</feature>
<dbReference type="InterPro" id="IPR006302">
    <property type="entry name" value="T3SS_HrcV"/>
</dbReference>
<keyword evidence="5" id="KW-0997">Cell inner membrane</keyword>
<evidence type="ECO:0000256" key="3">
    <source>
        <dbReference type="ARBA" id="ARBA00022448"/>
    </source>
</evidence>
<dbReference type="Proteomes" id="UP000247755">
    <property type="component" value="Unassembled WGS sequence"/>
</dbReference>
<evidence type="ECO:0000256" key="1">
    <source>
        <dbReference type="ARBA" id="ARBA00004429"/>
    </source>
</evidence>
<feature type="transmembrane region" description="Helical" evidence="9">
    <location>
        <begin position="195"/>
        <end position="216"/>
    </location>
</feature>
<name>A0A318HUD9_BURPY</name>
<evidence type="ECO:0000313" key="10">
    <source>
        <dbReference type="EMBL" id="PXX21932.1"/>
    </source>
</evidence>
<comment type="caution">
    <text evidence="10">The sequence shown here is derived from an EMBL/GenBank/DDBJ whole genome shotgun (WGS) entry which is preliminary data.</text>
</comment>
<evidence type="ECO:0000313" key="11">
    <source>
        <dbReference type="Proteomes" id="UP000247755"/>
    </source>
</evidence>
<dbReference type="PRINTS" id="PR00949">
    <property type="entry name" value="TYPE3IMAPROT"/>
</dbReference>
<dbReference type="InterPro" id="IPR042194">
    <property type="entry name" value="FHIPEP_1"/>
</dbReference>
<feature type="transmembrane region" description="Helical" evidence="9">
    <location>
        <begin position="61"/>
        <end position="79"/>
    </location>
</feature>